<name>A0A4C1YF48_EUMVA</name>
<gene>
    <name evidence="1" type="ORF">EVAR_45084_1</name>
</gene>
<proteinExistence type="predicted"/>
<comment type="caution">
    <text evidence="1">The sequence shown here is derived from an EMBL/GenBank/DDBJ whole genome shotgun (WGS) entry which is preliminary data.</text>
</comment>
<dbReference type="OrthoDB" id="8193815at2759"/>
<evidence type="ECO:0000313" key="1">
    <source>
        <dbReference type="EMBL" id="GBP74756.1"/>
    </source>
</evidence>
<protein>
    <submittedName>
        <fullName evidence="1">Uncharacterized protein</fullName>
    </submittedName>
</protein>
<sequence>MNWFASHKKRQKGRPLTRWMDDIKAKPPAKWMRTAKDREEWRKMEEAFANKWHTDRAASAGAIGWPAARPSTYASAVLRRFLKSDAQKANGTSPPAGTRSPFVLRLRYISGPARTLAISEKSPVRRSSLGYEQNIYLTEGKGANGGGSGVGEKKMGWMVGEIKKWPDYVRRSEQFVTLSRIKSDLHVAALLTVFG</sequence>
<keyword evidence="2" id="KW-1185">Reference proteome</keyword>
<organism evidence="1 2">
    <name type="scientific">Eumeta variegata</name>
    <name type="common">Bagworm moth</name>
    <name type="synonym">Eumeta japonica</name>
    <dbReference type="NCBI Taxonomy" id="151549"/>
    <lineage>
        <taxon>Eukaryota</taxon>
        <taxon>Metazoa</taxon>
        <taxon>Ecdysozoa</taxon>
        <taxon>Arthropoda</taxon>
        <taxon>Hexapoda</taxon>
        <taxon>Insecta</taxon>
        <taxon>Pterygota</taxon>
        <taxon>Neoptera</taxon>
        <taxon>Endopterygota</taxon>
        <taxon>Lepidoptera</taxon>
        <taxon>Glossata</taxon>
        <taxon>Ditrysia</taxon>
        <taxon>Tineoidea</taxon>
        <taxon>Psychidae</taxon>
        <taxon>Oiketicinae</taxon>
        <taxon>Eumeta</taxon>
    </lineage>
</organism>
<accession>A0A4C1YF48</accession>
<reference evidence="1 2" key="1">
    <citation type="journal article" date="2019" name="Commun. Biol.">
        <title>The bagworm genome reveals a unique fibroin gene that provides high tensile strength.</title>
        <authorList>
            <person name="Kono N."/>
            <person name="Nakamura H."/>
            <person name="Ohtoshi R."/>
            <person name="Tomita M."/>
            <person name="Numata K."/>
            <person name="Arakawa K."/>
        </authorList>
    </citation>
    <scope>NUCLEOTIDE SEQUENCE [LARGE SCALE GENOMIC DNA]</scope>
</reference>
<dbReference type="Proteomes" id="UP000299102">
    <property type="component" value="Unassembled WGS sequence"/>
</dbReference>
<dbReference type="AlphaFoldDB" id="A0A4C1YF48"/>
<evidence type="ECO:0000313" key="2">
    <source>
        <dbReference type="Proteomes" id="UP000299102"/>
    </source>
</evidence>
<dbReference type="EMBL" id="BGZK01001221">
    <property type="protein sequence ID" value="GBP74756.1"/>
    <property type="molecule type" value="Genomic_DNA"/>
</dbReference>